<dbReference type="InterPro" id="IPR004408">
    <property type="entry name" value="Biotin_CoA_COase_ligase"/>
</dbReference>
<evidence type="ECO:0000256" key="2">
    <source>
        <dbReference type="ARBA" id="ARBA00023267"/>
    </source>
</evidence>
<reference evidence="7" key="1">
    <citation type="journal article" date="2019" name="Int. J. Syst. Evol. Microbiol.">
        <title>The Global Catalogue of Microorganisms (GCM) 10K type strain sequencing project: providing services to taxonomists for standard genome sequencing and annotation.</title>
        <authorList>
            <consortium name="The Broad Institute Genomics Platform"/>
            <consortium name="The Broad Institute Genome Sequencing Center for Infectious Disease"/>
            <person name="Wu L."/>
            <person name="Ma J."/>
        </authorList>
    </citation>
    <scope>NUCLEOTIDE SEQUENCE [LARGE SCALE GENOMIC DNA]</scope>
    <source>
        <strain evidence="7">KCTC 52366</strain>
    </source>
</reference>
<dbReference type="Gene3D" id="2.30.30.100">
    <property type="match status" value="1"/>
</dbReference>
<dbReference type="Pfam" id="PF03099">
    <property type="entry name" value="BPL_LplA_LipB"/>
    <property type="match status" value="1"/>
</dbReference>
<evidence type="ECO:0000256" key="3">
    <source>
        <dbReference type="ARBA" id="ARBA00024227"/>
    </source>
</evidence>
<evidence type="ECO:0000313" key="6">
    <source>
        <dbReference type="EMBL" id="MFC3143192.1"/>
    </source>
</evidence>
<keyword evidence="2" id="KW-0092">Biotin</keyword>
<proteinExistence type="predicted"/>
<dbReference type="Pfam" id="PF02237">
    <property type="entry name" value="BPL_C"/>
    <property type="match status" value="1"/>
</dbReference>
<dbReference type="PANTHER" id="PTHR12835:SF5">
    <property type="entry name" value="BIOTIN--PROTEIN LIGASE"/>
    <property type="match status" value="1"/>
</dbReference>
<keyword evidence="1 6" id="KW-0436">Ligase</keyword>
<dbReference type="SUPFAM" id="SSF55681">
    <property type="entry name" value="Class II aaRS and biotin synthetases"/>
    <property type="match status" value="1"/>
</dbReference>
<evidence type="ECO:0000259" key="5">
    <source>
        <dbReference type="PROSITE" id="PS51733"/>
    </source>
</evidence>
<dbReference type="PANTHER" id="PTHR12835">
    <property type="entry name" value="BIOTIN PROTEIN LIGASE"/>
    <property type="match status" value="1"/>
</dbReference>
<dbReference type="EC" id="6.3.4.15" evidence="3"/>
<organism evidence="6 7">
    <name type="scientific">Psychromarinibacter halotolerans</name>
    <dbReference type="NCBI Taxonomy" id="1775175"/>
    <lineage>
        <taxon>Bacteria</taxon>
        <taxon>Pseudomonadati</taxon>
        <taxon>Pseudomonadota</taxon>
        <taxon>Alphaproteobacteria</taxon>
        <taxon>Rhodobacterales</taxon>
        <taxon>Paracoccaceae</taxon>
        <taxon>Psychromarinibacter</taxon>
    </lineage>
</organism>
<evidence type="ECO:0000313" key="7">
    <source>
        <dbReference type="Proteomes" id="UP001595632"/>
    </source>
</evidence>
<gene>
    <name evidence="6" type="ORF">ACFOGP_10755</name>
</gene>
<comment type="catalytic activity">
    <reaction evidence="4">
        <text>biotin + L-lysyl-[protein] + ATP = N(6)-biotinyl-L-lysyl-[protein] + AMP + diphosphate + H(+)</text>
        <dbReference type="Rhea" id="RHEA:11756"/>
        <dbReference type="Rhea" id="RHEA-COMP:9752"/>
        <dbReference type="Rhea" id="RHEA-COMP:10505"/>
        <dbReference type="ChEBI" id="CHEBI:15378"/>
        <dbReference type="ChEBI" id="CHEBI:29969"/>
        <dbReference type="ChEBI" id="CHEBI:30616"/>
        <dbReference type="ChEBI" id="CHEBI:33019"/>
        <dbReference type="ChEBI" id="CHEBI:57586"/>
        <dbReference type="ChEBI" id="CHEBI:83144"/>
        <dbReference type="ChEBI" id="CHEBI:456215"/>
        <dbReference type="EC" id="6.3.4.15"/>
    </reaction>
</comment>
<evidence type="ECO:0000256" key="1">
    <source>
        <dbReference type="ARBA" id="ARBA00022598"/>
    </source>
</evidence>
<sequence>MSTDPATVGAGSAWPDGYDRVLLEETDSTMAEARRRAPDLAGPAWILARHQTAGHGRRGRAWQHPPGNFAATLVLPHAGDPAQAALRSFTTALALHDAFVARCGTRGQFALKWPNDVLLNGGKVAGILLESLPGGALSIGIGVNLSQAPTAELVEPGATPPVCLAQECDTLVPPQAFLGTLAPAFARWEDQFTTYGFGPIRTAWLQRAARMGETVTARLPNTELTGRFLGIDDAGHMILQTSAGPRDIAAADVFF</sequence>
<dbReference type="Proteomes" id="UP001595632">
    <property type="component" value="Unassembled WGS sequence"/>
</dbReference>
<comment type="caution">
    <text evidence="6">The sequence shown here is derived from an EMBL/GenBank/DDBJ whole genome shotgun (WGS) entry which is preliminary data.</text>
</comment>
<feature type="domain" description="BPL/LPL catalytic" evidence="5">
    <location>
        <begin position="15"/>
        <end position="193"/>
    </location>
</feature>
<dbReference type="RefSeq" id="WP_275633168.1">
    <property type="nucleotide sequence ID" value="NZ_JARGYD010000004.1"/>
</dbReference>
<name>A0ABV7GP86_9RHOB</name>
<keyword evidence="7" id="KW-1185">Reference proteome</keyword>
<dbReference type="NCBIfam" id="TIGR00121">
    <property type="entry name" value="birA_ligase"/>
    <property type="match status" value="1"/>
</dbReference>
<evidence type="ECO:0000256" key="4">
    <source>
        <dbReference type="ARBA" id="ARBA00047846"/>
    </source>
</evidence>
<dbReference type="EMBL" id="JBHRTB010000010">
    <property type="protein sequence ID" value="MFC3143192.1"/>
    <property type="molecule type" value="Genomic_DNA"/>
</dbReference>
<accession>A0ABV7GP86</accession>
<dbReference type="PROSITE" id="PS51733">
    <property type="entry name" value="BPL_LPL_CATALYTIC"/>
    <property type="match status" value="1"/>
</dbReference>
<dbReference type="CDD" id="cd16442">
    <property type="entry name" value="BPL"/>
    <property type="match status" value="1"/>
</dbReference>
<dbReference type="InterPro" id="IPR003142">
    <property type="entry name" value="BPL_C"/>
</dbReference>
<protein>
    <recommendedName>
        <fullName evidence="3">biotin--[biotin carboxyl-carrier protein] ligase</fullName>
        <ecNumber evidence="3">6.3.4.15</ecNumber>
    </recommendedName>
</protein>
<dbReference type="InterPro" id="IPR045864">
    <property type="entry name" value="aa-tRNA-synth_II/BPL/LPL"/>
</dbReference>
<dbReference type="InterPro" id="IPR004143">
    <property type="entry name" value="BPL_LPL_catalytic"/>
</dbReference>
<dbReference type="Gene3D" id="3.30.930.10">
    <property type="entry name" value="Bira Bifunctional Protein, Domain 2"/>
    <property type="match status" value="1"/>
</dbReference>
<dbReference type="GO" id="GO:0004077">
    <property type="term" value="F:biotin--[biotin carboxyl-carrier protein] ligase activity"/>
    <property type="evidence" value="ECO:0007669"/>
    <property type="project" value="UniProtKB-EC"/>
</dbReference>